<comment type="caution">
    <text evidence="2">The sequence shown here is derived from an EMBL/GenBank/DDBJ whole genome shotgun (WGS) entry which is preliminary data.</text>
</comment>
<name>A0A497E427_UNCAE</name>
<accession>A0A497E427</accession>
<dbReference type="EMBL" id="QMPZ01000135">
    <property type="protein sequence ID" value="RLE07848.1"/>
    <property type="molecule type" value="Genomic_DNA"/>
</dbReference>
<feature type="compositionally biased region" description="Polar residues" evidence="1">
    <location>
        <begin position="1"/>
        <end position="13"/>
    </location>
</feature>
<protein>
    <submittedName>
        <fullName evidence="2">Uncharacterized protein</fullName>
    </submittedName>
</protein>
<reference evidence="2 3" key="1">
    <citation type="submission" date="2018-06" db="EMBL/GenBank/DDBJ databases">
        <title>Extensive metabolic versatility and redundancy in microbially diverse, dynamic hydrothermal sediments.</title>
        <authorList>
            <person name="Dombrowski N."/>
            <person name="Teske A."/>
            <person name="Baker B.J."/>
        </authorList>
    </citation>
    <scope>NUCLEOTIDE SEQUENCE [LARGE SCALE GENOMIC DNA]</scope>
    <source>
        <strain evidence="2">B47_G16</strain>
    </source>
</reference>
<feature type="region of interest" description="Disordered" evidence="1">
    <location>
        <begin position="1"/>
        <end position="26"/>
    </location>
</feature>
<dbReference type="AlphaFoldDB" id="A0A497E427"/>
<evidence type="ECO:0000313" key="2">
    <source>
        <dbReference type="EMBL" id="RLE07848.1"/>
    </source>
</evidence>
<proteinExistence type="predicted"/>
<sequence length="89" mass="10236">MQLKISPQNSDGSLLSDEEYAKKKSPAYERKAHLEEMLGDAERRVERWLDIAEKTFNFACYAKCWFKNGTPEEKSQILQALGSNLKNLP</sequence>
<evidence type="ECO:0000313" key="3">
    <source>
        <dbReference type="Proteomes" id="UP000279422"/>
    </source>
</evidence>
<dbReference type="Proteomes" id="UP000279422">
    <property type="component" value="Unassembled WGS sequence"/>
</dbReference>
<gene>
    <name evidence="2" type="ORF">DRJ00_07360</name>
</gene>
<evidence type="ECO:0000256" key="1">
    <source>
        <dbReference type="SAM" id="MobiDB-lite"/>
    </source>
</evidence>
<organism evidence="2 3">
    <name type="scientific">Aerophobetes bacterium</name>
    <dbReference type="NCBI Taxonomy" id="2030807"/>
    <lineage>
        <taxon>Bacteria</taxon>
        <taxon>Candidatus Aerophobota</taxon>
    </lineage>
</organism>